<evidence type="ECO:0000256" key="1">
    <source>
        <dbReference type="ARBA" id="ARBA00023002"/>
    </source>
</evidence>
<gene>
    <name evidence="3" type="ORF">ABS311_04810</name>
</gene>
<evidence type="ECO:0000259" key="2">
    <source>
        <dbReference type="Pfam" id="PF01266"/>
    </source>
</evidence>
<name>A0ABV1RE47_9ALTE</name>
<accession>A0ABV1RE47</accession>
<organism evidence="3 4">
    <name type="scientific">Catenovulum sediminis</name>
    <dbReference type="NCBI Taxonomy" id="1740262"/>
    <lineage>
        <taxon>Bacteria</taxon>
        <taxon>Pseudomonadati</taxon>
        <taxon>Pseudomonadota</taxon>
        <taxon>Gammaproteobacteria</taxon>
        <taxon>Alteromonadales</taxon>
        <taxon>Alteromonadaceae</taxon>
        <taxon>Catenovulum</taxon>
    </lineage>
</organism>
<dbReference type="Gene3D" id="3.50.50.60">
    <property type="entry name" value="FAD/NAD(P)-binding domain"/>
    <property type="match status" value="1"/>
</dbReference>
<dbReference type="InterPro" id="IPR036188">
    <property type="entry name" value="FAD/NAD-bd_sf"/>
</dbReference>
<evidence type="ECO:0000313" key="4">
    <source>
        <dbReference type="Proteomes" id="UP001467690"/>
    </source>
</evidence>
<feature type="domain" description="FAD dependent oxidoreductase" evidence="2">
    <location>
        <begin position="4"/>
        <end position="48"/>
    </location>
</feature>
<evidence type="ECO:0000313" key="3">
    <source>
        <dbReference type="EMBL" id="MER2491198.1"/>
    </source>
</evidence>
<sequence>MLQDVLIIGGSFAGLSAAMQLVRGQRKVTVIDAGKPRNRFAKHSHGFFGLDGQSPSAIKKNMATITRLSHSTYHRSQGDWCA</sequence>
<dbReference type="Pfam" id="PF01266">
    <property type="entry name" value="DAO"/>
    <property type="match status" value="1"/>
</dbReference>
<keyword evidence="1" id="KW-0560">Oxidoreductase</keyword>
<dbReference type="Proteomes" id="UP001467690">
    <property type="component" value="Unassembled WGS sequence"/>
</dbReference>
<dbReference type="InterPro" id="IPR006076">
    <property type="entry name" value="FAD-dep_OxRdtase"/>
</dbReference>
<comment type="caution">
    <text evidence="3">The sequence shown here is derived from an EMBL/GenBank/DDBJ whole genome shotgun (WGS) entry which is preliminary data.</text>
</comment>
<reference evidence="3 4" key="1">
    <citation type="submission" date="2024-06" db="EMBL/GenBank/DDBJ databases">
        <authorList>
            <person name="Chen R.Y."/>
        </authorList>
    </citation>
    <scope>NUCLEOTIDE SEQUENCE [LARGE SCALE GENOMIC DNA]</scope>
    <source>
        <strain evidence="3 4">D2</strain>
    </source>
</reference>
<dbReference type="SUPFAM" id="SSF51905">
    <property type="entry name" value="FAD/NAD(P)-binding domain"/>
    <property type="match status" value="1"/>
</dbReference>
<proteinExistence type="predicted"/>
<protein>
    <submittedName>
        <fullName evidence="3">FAD-dependent oxidoreductase</fullName>
    </submittedName>
</protein>
<keyword evidence="4" id="KW-1185">Reference proteome</keyword>
<dbReference type="EMBL" id="JBELOE010000093">
    <property type="protein sequence ID" value="MER2491198.1"/>
    <property type="molecule type" value="Genomic_DNA"/>
</dbReference>
<dbReference type="RefSeq" id="WP_221935019.1">
    <property type="nucleotide sequence ID" value="NZ_CP041660.1"/>
</dbReference>